<dbReference type="InterPro" id="IPR006575">
    <property type="entry name" value="RWD_dom"/>
</dbReference>
<evidence type="ECO:0000256" key="4">
    <source>
        <dbReference type="ARBA" id="ARBA00022490"/>
    </source>
</evidence>
<dbReference type="GO" id="GO:1902073">
    <property type="term" value="P:positive regulation of hypoxia-inducible factor-1alpha signaling pathway"/>
    <property type="evidence" value="ECO:0007669"/>
    <property type="project" value="InterPro"/>
</dbReference>
<dbReference type="PROSITE" id="PS50908">
    <property type="entry name" value="RWD"/>
    <property type="match status" value="1"/>
</dbReference>
<dbReference type="InterPro" id="IPR038840">
    <property type="entry name" value="RWDD3"/>
</dbReference>
<comment type="caution">
    <text evidence="7">The sequence shown here is derived from an EMBL/GenBank/DDBJ whole genome shotgun (WGS) entry which is preliminary data.</text>
</comment>
<feature type="domain" description="RWD" evidence="6">
    <location>
        <begin position="6"/>
        <end position="111"/>
    </location>
</feature>
<evidence type="ECO:0000259" key="6">
    <source>
        <dbReference type="PROSITE" id="PS50908"/>
    </source>
</evidence>
<dbReference type="GO" id="GO:0033554">
    <property type="term" value="P:cellular response to stress"/>
    <property type="evidence" value="ECO:0007669"/>
    <property type="project" value="UniProtKB-ARBA"/>
</dbReference>
<dbReference type="PANTHER" id="PTHR15628:SF1">
    <property type="entry name" value="RWD DOMAIN-CONTAINING PROTEIN 3"/>
    <property type="match status" value="1"/>
</dbReference>
<evidence type="ECO:0000256" key="5">
    <source>
        <dbReference type="ARBA" id="ARBA00023242"/>
    </source>
</evidence>
<keyword evidence="8" id="KW-1185">Reference proteome</keyword>
<dbReference type="GO" id="GO:0005737">
    <property type="term" value="C:cytoplasm"/>
    <property type="evidence" value="ECO:0007669"/>
    <property type="project" value="UniProtKB-SubCell"/>
</dbReference>
<dbReference type="SUPFAM" id="SSF54495">
    <property type="entry name" value="UBC-like"/>
    <property type="match status" value="1"/>
</dbReference>
<name>A0AAV2PH79_MEGNR</name>
<accession>A0AAV2PH79</accession>
<dbReference type="GO" id="GO:0010468">
    <property type="term" value="P:regulation of gene expression"/>
    <property type="evidence" value="ECO:0007669"/>
    <property type="project" value="UniProtKB-ARBA"/>
</dbReference>
<keyword evidence="4" id="KW-0963">Cytoplasm</keyword>
<proteinExistence type="predicted"/>
<evidence type="ECO:0000313" key="8">
    <source>
        <dbReference type="Proteomes" id="UP001497623"/>
    </source>
</evidence>
<comment type="subcellular location">
    <subcellularLocation>
        <location evidence="2">Cytoplasm</location>
    </subcellularLocation>
    <subcellularLocation>
        <location evidence="1">Nucleus</location>
    </subcellularLocation>
</comment>
<dbReference type="EMBL" id="CAXKWB010000134">
    <property type="protein sequence ID" value="CAL4059457.1"/>
    <property type="molecule type" value="Genomic_DNA"/>
</dbReference>
<evidence type="ECO:0000256" key="2">
    <source>
        <dbReference type="ARBA" id="ARBA00004496"/>
    </source>
</evidence>
<protein>
    <recommendedName>
        <fullName evidence="3">RWD domain-containing protein 3</fullName>
    </recommendedName>
</protein>
<reference evidence="7 8" key="1">
    <citation type="submission" date="2024-05" db="EMBL/GenBank/DDBJ databases">
        <authorList>
            <person name="Wallberg A."/>
        </authorList>
    </citation>
    <scope>NUCLEOTIDE SEQUENCE [LARGE SCALE GENOMIC DNA]</scope>
</reference>
<evidence type="ECO:0000256" key="3">
    <source>
        <dbReference type="ARBA" id="ARBA00015444"/>
    </source>
</evidence>
<keyword evidence="5" id="KW-0539">Nucleus</keyword>
<dbReference type="Proteomes" id="UP001497623">
    <property type="component" value="Unassembled WGS sequence"/>
</dbReference>
<dbReference type="Gene3D" id="3.10.110.10">
    <property type="entry name" value="Ubiquitin Conjugating Enzyme"/>
    <property type="match status" value="1"/>
</dbReference>
<evidence type="ECO:0000313" key="7">
    <source>
        <dbReference type="EMBL" id="CAL4059457.1"/>
    </source>
</evidence>
<dbReference type="CDD" id="cd24164">
    <property type="entry name" value="RWDD3_C"/>
    <property type="match status" value="1"/>
</dbReference>
<dbReference type="SMART" id="SM00591">
    <property type="entry name" value="RWD"/>
    <property type="match status" value="1"/>
</dbReference>
<dbReference type="FunFam" id="3.10.110.10:FF:000050">
    <property type="entry name" value="eIF-2-alpha kinase GCN2"/>
    <property type="match status" value="1"/>
</dbReference>
<dbReference type="PANTHER" id="PTHR15628">
    <property type="entry name" value="RWD DOMAIN-CONTAINING PROTEIN 3"/>
    <property type="match status" value="1"/>
</dbReference>
<dbReference type="InterPro" id="IPR016135">
    <property type="entry name" value="UBQ-conjugating_enzyme/RWD"/>
</dbReference>
<dbReference type="GO" id="GO:0033235">
    <property type="term" value="P:positive regulation of protein sumoylation"/>
    <property type="evidence" value="ECO:0007669"/>
    <property type="project" value="InterPro"/>
</dbReference>
<organism evidence="7 8">
    <name type="scientific">Meganyctiphanes norvegica</name>
    <name type="common">Northern krill</name>
    <name type="synonym">Thysanopoda norvegica</name>
    <dbReference type="NCBI Taxonomy" id="48144"/>
    <lineage>
        <taxon>Eukaryota</taxon>
        <taxon>Metazoa</taxon>
        <taxon>Ecdysozoa</taxon>
        <taxon>Arthropoda</taxon>
        <taxon>Crustacea</taxon>
        <taxon>Multicrustacea</taxon>
        <taxon>Malacostraca</taxon>
        <taxon>Eumalacostraca</taxon>
        <taxon>Eucarida</taxon>
        <taxon>Euphausiacea</taxon>
        <taxon>Euphausiidae</taxon>
        <taxon>Meganyctiphanes</taxon>
    </lineage>
</organism>
<dbReference type="AlphaFoldDB" id="A0AAV2PH79"/>
<gene>
    <name evidence="7" type="ORF">MNOR_LOCUS579</name>
</gene>
<dbReference type="GO" id="GO:0005634">
    <property type="term" value="C:nucleus"/>
    <property type="evidence" value="ECO:0007669"/>
    <property type="project" value="UniProtKB-SubCell"/>
</dbReference>
<dbReference type="Pfam" id="PF05773">
    <property type="entry name" value="RWD"/>
    <property type="match status" value="1"/>
</dbReference>
<evidence type="ECO:0000256" key="1">
    <source>
        <dbReference type="ARBA" id="ARBA00004123"/>
    </source>
</evidence>
<sequence length="266" mass="30632">MDELIDEVEAIEAIYCGPGEFQRHSTGEDSLVFSVTINPLDDSDIKITITFTLASETYPSIPPQFSIKCCSLTRSECERVKKFLTEIAEDHKGTPMVLEILTQLQQMSDIKNSLESIKCNDEEIKDKSLYILQLDHMRLKNRYKKTIQSWCNELNLVGCLIFCLKWIFIILNGEEVDIKTYIQRNKTQCVDVDSAGRPCKERLLSILHNEKQNCLLFSEFNVYEFSTLEELRSFIVESDVSHLFVNIFKPKLYPTACGIDEIMSKS</sequence>